<dbReference type="UniPathway" id="UPA00340">
    <property type="reaction ID" value="UER00458"/>
</dbReference>
<keyword evidence="6 9" id="KW-0418">Kinase</keyword>
<evidence type="ECO:0000256" key="5">
    <source>
        <dbReference type="ARBA" id="ARBA00022741"/>
    </source>
</evidence>
<feature type="binding site" evidence="9">
    <location>
        <begin position="336"/>
        <end position="340"/>
    </location>
    <ligand>
        <name>ATP</name>
        <dbReference type="ChEBI" id="CHEBI:30616"/>
    </ligand>
</feature>
<comment type="pathway">
    <text evidence="9">Metabolic intermediate biosynthesis; acetyl-CoA biosynthesis; acetyl-CoA from acetate: step 1/2.</text>
</comment>
<dbReference type="PANTHER" id="PTHR21060:SF21">
    <property type="entry name" value="ACETATE KINASE"/>
    <property type="match status" value="1"/>
</dbReference>
<feature type="binding site" evidence="9">
    <location>
        <position position="25"/>
    </location>
    <ligand>
        <name>ATP</name>
        <dbReference type="ChEBI" id="CHEBI:30616"/>
    </ligand>
</feature>
<dbReference type="Proteomes" id="UP000295023">
    <property type="component" value="Unassembled WGS sequence"/>
</dbReference>
<dbReference type="PROSITE" id="PS01075">
    <property type="entry name" value="ACETATE_KINASE_1"/>
    <property type="match status" value="1"/>
</dbReference>
<dbReference type="CDD" id="cd24010">
    <property type="entry name" value="ASKHA_NBD_AcK_PK"/>
    <property type="match status" value="1"/>
</dbReference>
<dbReference type="PROSITE" id="PS01076">
    <property type="entry name" value="ACETATE_KINASE_2"/>
    <property type="match status" value="1"/>
</dbReference>
<feature type="site" description="Transition state stabilizer" evidence="9">
    <location>
        <position position="246"/>
    </location>
</feature>
<evidence type="ECO:0000313" key="12">
    <source>
        <dbReference type="Proteomes" id="UP000295023"/>
    </source>
</evidence>
<dbReference type="HAMAP" id="MF_00020">
    <property type="entry name" value="Acetate_kinase"/>
    <property type="match status" value="1"/>
</dbReference>
<sequence>MTRATAVTSSLPLILVLNSGSSSLKFAVYAVGERQAWLTGLAERLGEPEARITVKDGTGKASRSLPEGSHAAALDAVLADLAGRGWLDALTAVGHRVVHGGERFARSVLVTPEVIADIEACSALAPLHNPPAVLGIRVALERLSTVPHVVVPDTAFHQTMAPSAYLYALPMALYRDHGVRRYGFHGTSHRFVAGEAVRLLGLDPADHGLVVAHLGNGASATAVRDGRSVDTSMGMTPLEGLVMGTRAGDVDAGALRYIAERTGMDWARLDRMLNRESGLLGLSGLSNDCRELEAAAGEGHEGARVALEVFAHRLARYIGGLAMSLHRLDAVVFTGGIGENSALVRRMTVERLRPLGVRLDQAANAATVGGASGRISAGPDAPAVLVVPTNEEWMIAQDTAVLAGLDVPETLPAAAE</sequence>
<evidence type="ECO:0000256" key="10">
    <source>
        <dbReference type="RuleBase" id="RU003835"/>
    </source>
</evidence>
<dbReference type="EC" id="2.7.2.1" evidence="9"/>
<dbReference type="EMBL" id="SKBM01000004">
    <property type="protein sequence ID" value="TCZ64881.1"/>
    <property type="molecule type" value="Genomic_DNA"/>
</dbReference>
<evidence type="ECO:0000256" key="2">
    <source>
        <dbReference type="ARBA" id="ARBA00022490"/>
    </source>
</evidence>
<feature type="binding site" evidence="9">
    <location>
        <begin position="288"/>
        <end position="290"/>
    </location>
    <ligand>
        <name>ATP</name>
        <dbReference type="ChEBI" id="CHEBI:30616"/>
    </ligand>
</feature>
<evidence type="ECO:0000256" key="8">
    <source>
        <dbReference type="ARBA" id="ARBA00022842"/>
    </source>
</evidence>
<keyword evidence="2 9" id="KW-0963">Cytoplasm</keyword>
<evidence type="ECO:0000256" key="4">
    <source>
        <dbReference type="ARBA" id="ARBA00022723"/>
    </source>
</evidence>
<evidence type="ECO:0000313" key="11">
    <source>
        <dbReference type="EMBL" id="TCZ64881.1"/>
    </source>
</evidence>
<name>A0A4R4DW19_9PROT</name>
<comment type="subcellular location">
    <subcellularLocation>
        <location evidence="9">Cytoplasm</location>
    </subcellularLocation>
</comment>
<comment type="function">
    <text evidence="9">Catalyzes the formation of acetyl phosphate from acetate and ATP. Can also catalyze the reverse reaction.</text>
</comment>
<dbReference type="SUPFAM" id="SSF53067">
    <property type="entry name" value="Actin-like ATPase domain"/>
    <property type="match status" value="2"/>
</dbReference>
<dbReference type="NCBIfam" id="TIGR00016">
    <property type="entry name" value="ackA"/>
    <property type="match status" value="1"/>
</dbReference>
<keyword evidence="12" id="KW-1185">Reference proteome</keyword>
<comment type="subunit">
    <text evidence="9">Homodimer.</text>
</comment>
<keyword evidence="5 9" id="KW-0547">Nucleotide-binding</keyword>
<feature type="site" description="Transition state stabilizer" evidence="9">
    <location>
        <position position="185"/>
    </location>
</feature>
<dbReference type="GO" id="GO:0005524">
    <property type="term" value="F:ATP binding"/>
    <property type="evidence" value="ECO:0007669"/>
    <property type="project" value="UniProtKB-KW"/>
</dbReference>
<dbReference type="InterPro" id="IPR000890">
    <property type="entry name" value="Aliphatic_acid_kin_short-chain"/>
</dbReference>
<comment type="catalytic activity">
    <reaction evidence="9">
        <text>acetate + ATP = acetyl phosphate + ADP</text>
        <dbReference type="Rhea" id="RHEA:11352"/>
        <dbReference type="ChEBI" id="CHEBI:22191"/>
        <dbReference type="ChEBI" id="CHEBI:30089"/>
        <dbReference type="ChEBI" id="CHEBI:30616"/>
        <dbReference type="ChEBI" id="CHEBI:456216"/>
        <dbReference type="EC" id="2.7.2.1"/>
    </reaction>
</comment>
<comment type="caution">
    <text evidence="11">The sequence shown here is derived from an EMBL/GenBank/DDBJ whole genome shotgun (WGS) entry which is preliminary data.</text>
</comment>
<dbReference type="InterPro" id="IPR043129">
    <property type="entry name" value="ATPase_NBD"/>
</dbReference>
<dbReference type="GO" id="GO:0008776">
    <property type="term" value="F:acetate kinase activity"/>
    <property type="evidence" value="ECO:0007669"/>
    <property type="project" value="UniProtKB-UniRule"/>
</dbReference>
<evidence type="ECO:0000256" key="1">
    <source>
        <dbReference type="ARBA" id="ARBA00008748"/>
    </source>
</evidence>
<dbReference type="Gene3D" id="3.30.420.40">
    <property type="match status" value="2"/>
</dbReference>
<evidence type="ECO:0000256" key="3">
    <source>
        <dbReference type="ARBA" id="ARBA00022679"/>
    </source>
</evidence>
<evidence type="ECO:0000256" key="7">
    <source>
        <dbReference type="ARBA" id="ARBA00022840"/>
    </source>
</evidence>
<gene>
    <name evidence="9" type="primary">ackA</name>
    <name evidence="11" type="ORF">EXY23_05785</name>
</gene>
<dbReference type="InterPro" id="IPR023865">
    <property type="entry name" value="Aliphatic_acid_kinase_CS"/>
</dbReference>
<dbReference type="GO" id="GO:0000287">
    <property type="term" value="F:magnesium ion binding"/>
    <property type="evidence" value="ECO:0007669"/>
    <property type="project" value="UniProtKB-UniRule"/>
</dbReference>
<dbReference type="GO" id="GO:0006083">
    <property type="term" value="P:acetate metabolic process"/>
    <property type="evidence" value="ECO:0007669"/>
    <property type="project" value="TreeGrafter"/>
</dbReference>
<evidence type="ECO:0000256" key="9">
    <source>
        <dbReference type="HAMAP-Rule" id="MF_00020"/>
    </source>
</evidence>
<feature type="binding site" evidence="9">
    <location>
        <position position="18"/>
    </location>
    <ligand>
        <name>Mg(2+)</name>
        <dbReference type="ChEBI" id="CHEBI:18420"/>
    </ligand>
</feature>
<dbReference type="OrthoDB" id="9802453at2"/>
<dbReference type="GO" id="GO:0006085">
    <property type="term" value="P:acetyl-CoA biosynthetic process"/>
    <property type="evidence" value="ECO:0007669"/>
    <property type="project" value="UniProtKB-UniRule"/>
</dbReference>
<reference evidence="11 12" key="1">
    <citation type="submission" date="2019-03" db="EMBL/GenBank/DDBJ databases">
        <title>Paracraurococcus aquatilis NE82 genome sequence.</title>
        <authorList>
            <person name="Zhao Y."/>
            <person name="Du Z."/>
        </authorList>
    </citation>
    <scope>NUCLEOTIDE SEQUENCE [LARGE SCALE GENOMIC DNA]</scope>
    <source>
        <strain evidence="11 12">NE82</strain>
    </source>
</reference>
<evidence type="ECO:0000256" key="6">
    <source>
        <dbReference type="ARBA" id="ARBA00022777"/>
    </source>
</evidence>
<comment type="cofactor">
    <cofactor evidence="9">
        <name>Mg(2+)</name>
        <dbReference type="ChEBI" id="CHEBI:18420"/>
    </cofactor>
    <cofactor evidence="9">
        <name>Mn(2+)</name>
        <dbReference type="ChEBI" id="CHEBI:29035"/>
    </cofactor>
    <text evidence="9">Mg(2+). Can also accept Mn(2+).</text>
</comment>
<dbReference type="PIRSF" id="PIRSF000722">
    <property type="entry name" value="Acetate_prop_kin"/>
    <property type="match status" value="1"/>
</dbReference>
<organism evidence="11 12">
    <name type="scientific">Roseicella aquatilis</name>
    <dbReference type="NCBI Taxonomy" id="2527868"/>
    <lineage>
        <taxon>Bacteria</taxon>
        <taxon>Pseudomonadati</taxon>
        <taxon>Pseudomonadota</taxon>
        <taxon>Alphaproteobacteria</taxon>
        <taxon>Acetobacterales</taxon>
        <taxon>Roseomonadaceae</taxon>
        <taxon>Roseicella</taxon>
    </lineage>
</organism>
<dbReference type="Pfam" id="PF00871">
    <property type="entry name" value="Acetate_kinase"/>
    <property type="match status" value="1"/>
</dbReference>
<comment type="similarity">
    <text evidence="1 9 10">Belongs to the acetokinase family.</text>
</comment>
<dbReference type="InterPro" id="IPR004372">
    <property type="entry name" value="Ac/propionate_kinase"/>
</dbReference>
<feature type="binding site" evidence="9">
    <location>
        <position position="391"/>
    </location>
    <ligand>
        <name>Mg(2+)</name>
        <dbReference type="ChEBI" id="CHEBI:18420"/>
    </ligand>
</feature>
<dbReference type="AlphaFoldDB" id="A0A4R4DW19"/>
<feature type="binding site" evidence="9">
    <location>
        <begin position="213"/>
        <end position="217"/>
    </location>
    <ligand>
        <name>ATP</name>
        <dbReference type="ChEBI" id="CHEBI:30616"/>
    </ligand>
</feature>
<keyword evidence="4 9" id="KW-0479">Metal-binding</keyword>
<dbReference type="GO" id="GO:0005829">
    <property type="term" value="C:cytosol"/>
    <property type="evidence" value="ECO:0007669"/>
    <property type="project" value="TreeGrafter"/>
</dbReference>
<feature type="binding site" evidence="9">
    <location>
        <position position="96"/>
    </location>
    <ligand>
        <name>substrate</name>
    </ligand>
</feature>
<accession>A0A4R4DW19</accession>
<keyword evidence="8 9" id="KW-0460">Magnesium</keyword>
<proteinExistence type="inferred from homology"/>
<protein>
    <recommendedName>
        <fullName evidence="9">Acetate kinase</fullName>
        <ecNumber evidence="9">2.7.2.1</ecNumber>
    </recommendedName>
    <alternativeName>
        <fullName evidence="9">Acetokinase</fullName>
    </alternativeName>
</protein>
<dbReference type="PRINTS" id="PR00471">
    <property type="entry name" value="ACETATEKNASE"/>
</dbReference>
<keyword evidence="3 9" id="KW-0808">Transferase</keyword>
<dbReference type="PANTHER" id="PTHR21060">
    <property type="entry name" value="ACETATE KINASE"/>
    <property type="match status" value="1"/>
</dbReference>
<feature type="active site" description="Proton donor/acceptor" evidence="9">
    <location>
        <position position="153"/>
    </location>
</feature>
<keyword evidence="7 9" id="KW-0067">ATP-binding</keyword>